<dbReference type="PANTHER" id="PTHR47331">
    <property type="entry name" value="PHD-TYPE DOMAIN-CONTAINING PROTEIN"/>
    <property type="match status" value="1"/>
</dbReference>
<proteinExistence type="inferred from homology"/>
<evidence type="ECO:0000256" key="1">
    <source>
        <dbReference type="ARBA" id="ARBA00010879"/>
    </source>
</evidence>
<feature type="domain" description="Reverse transcriptase" evidence="3">
    <location>
        <begin position="584"/>
        <end position="704"/>
    </location>
</feature>
<dbReference type="Gene3D" id="3.30.70.270">
    <property type="match status" value="1"/>
</dbReference>
<dbReference type="InterPro" id="IPR043502">
    <property type="entry name" value="DNA/RNA_pol_sf"/>
</dbReference>
<comment type="similarity">
    <text evidence="1">Belongs to the beta type-B retroviral polymerase family. HERV class-II K(HML-2) pol subfamily.</text>
</comment>
<comment type="caution">
    <text evidence="4">The sequence shown here is derived from an EMBL/GenBank/DDBJ whole genome shotgun (WGS) entry which is preliminary data.</text>
</comment>
<accession>A0ABD0RP06</accession>
<dbReference type="InterPro" id="IPR000477">
    <property type="entry name" value="RT_dom"/>
</dbReference>
<protein>
    <recommendedName>
        <fullName evidence="2">ribonuclease H</fullName>
        <ecNumber evidence="2">3.1.26.4</ecNumber>
    </recommendedName>
</protein>
<gene>
    <name evidence="4" type="ORF">M9458_003042</name>
</gene>
<dbReference type="PANTHER" id="PTHR47331:SF5">
    <property type="entry name" value="RIBONUCLEASE H"/>
    <property type="match status" value="1"/>
</dbReference>
<dbReference type="EC" id="3.1.26.4" evidence="2"/>
<dbReference type="CDD" id="cd01644">
    <property type="entry name" value="RT_pepA17"/>
    <property type="match status" value="1"/>
</dbReference>
<name>A0ABD0RP06_CIRMR</name>
<sequence length="928" mass="105421">MNVNRQETTYRGPQPTIPDFIHRDPGEFARLKLALGNLLPEDATELFKYQASLRHLAQKEKLNYGVDPTWLDFLPNYLQLRSSFRRHMSYEPGVVYTLLDFAKWLKFKSWCQDPESIGGDKVRRDRVRQRTDFRRNLTVKSQPTTLLHGADQPTLSVPPQPAKSMSKGNAFCPYCDSKDHYLSQCTSFQALSKDQVTDWIKTNNRCWRCGRSHRAAQCTLKKPCHLCNGKHLQILHHVNDRSPKEGTCLISSTNTPLYMDQPEGSSQVLLKVIRVILQHKGKSLDTYAVLDDGSERTILLSPAAQRLGLIGQSEDLALRTIRQDITKLHGTAVSFKISTPSQPHKSYLIERAFTAEPLSLAEHSYPVAALQQKYSHLRGLPLQPIHKANPLLLIGADHPHLITPIEPVRLGPPGGPAAIKTRLGWTLQGPARVLEEGVITRSKQDEEALNLLQTQTTRVLVDGINRYAAPLLRKKDMPLLRAPKEAVPPNLSSTEKRLERDPIKAKAYKEEIRKLEVSGYARKLPPEEVDTEGESWFIPHHIVQHNGKNHVVFNCSFQFRGHSLNAYLLPGPALGPSLLGVLLRFREHAVAVSADIRGMFHQVRLLPEDRHLLRFVWRDLDRTKSPDVYEWQVLPFGTTCSPCCAIYTLQRHVMDHSNSGDYVRVTVERNFYMDNCLKSLPSPEEAKQLVDKLRELLASGGFDLRQWASNVPSVVEHLPTEARSDSTELWLSQDRTDIQESTLGLKWYCQTDTFGYKTGQVKPGPRNLRHIYRILATQYDPLGFILPFTTRAKVLVQRLWDKQREWDDPNLPDDLLKSWNDWEEELPALADISLPRCLVSLDTDQSQVSKQIHIFCDASEQAYGSVSYLRTENARGQVQLTFIMARSRVAPKRRHTIPRLELCAALNGAQLAKLLETELTVAISKVVL</sequence>
<evidence type="ECO:0000313" key="5">
    <source>
        <dbReference type="Proteomes" id="UP001529510"/>
    </source>
</evidence>
<evidence type="ECO:0000256" key="2">
    <source>
        <dbReference type="ARBA" id="ARBA00012180"/>
    </source>
</evidence>
<dbReference type="InterPro" id="IPR043128">
    <property type="entry name" value="Rev_trsase/Diguanyl_cyclase"/>
</dbReference>
<dbReference type="SUPFAM" id="SSF56672">
    <property type="entry name" value="DNA/RNA polymerases"/>
    <property type="match status" value="1"/>
</dbReference>
<dbReference type="Pfam" id="PF05380">
    <property type="entry name" value="Peptidase_A17"/>
    <property type="match status" value="1"/>
</dbReference>
<dbReference type="Gene3D" id="3.10.10.10">
    <property type="entry name" value="HIV Type 1 Reverse Transcriptase, subunit A, domain 1"/>
    <property type="match status" value="1"/>
</dbReference>
<dbReference type="Pfam" id="PF00078">
    <property type="entry name" value="RVT_1"/>
    <property type="match status" value="1"/>
</dbReference>
<dbReference type="AlphaFoldDB" id="A0ABD0RP06"/>
<dbReference type="Proteomes" id="UP001529510">
    <property type="component" value="Unassembled WGS sequence"/>
</dbReference>
<feature type="non-terminal residue" evidence="4">
    <location>
        <position position="928"/>
    </location>
</feature>
<dbReference type="InterPro" id="IPR008042">
    <property type="entry name" value="Retrotrans_Pao"/>
</dbReference>
<evidence type="ECO:0000259" key="3">
    <source>
        <dbReference type="Pfam" id="PF00078"/>
    </source>
</evidence>
<evidence type="ECO:0000313" key="4">
    <source>
        <dbReference type="EMBL" id="KAL0199855.1"/>
    </source>
</evidence>
<reference evidence="4 5" key="1">
    <citation type="submission" date="2024-05" db="EMBL/GenBank/DDBJ databases">
        <title>Genome sequencing and assembly of Indian major carp, Cirrhinus mrigala (Hamilton, 1822).</title>
        <authorList>
            <person name="Mohindra V."/>
            <person name="Chowdhury L.M."/>
            <person name="Lal K."/>
            <person name="Jena J.K."/>
        </authorList>
    </citation>
    <scope>NUCLEOTIDE SEQUENCE [LARGE SCALE GENOMIC DNA]</scope>
    <source>
        <strain evidence="4">CM1030</strain>
        <tissue evidence="4">Blood</tissue>
    </source>
</reference>
<dbReference type="EMBL" id="JAMKFB020000002">
    <property type="protein sequence ID" value="KAL0199855.1"/>
    <property type="molecule type" value="Genomic_DNA"/>
</dbReference>
<keyword evidence="5" id="KW-1185">Reference proteome</keyword>
<dbReference type="GO" id="GO:0004523">
    <property type="term" value="F:RNA-DNA hybrid ribonuclease activity"/>
    <property type="evidence" value="ECO:0007669"/>
    <property type="project" value="UniProtKB-EC"/>
</dbReference>
<organism evidence="4 5">
    <name type="scientific">Cirrhinus mrigala</name>
    <name type="common">Mrigala</name>
    <dbReference type="NCBI Taxonomy" id="683832"/>
    <lineage>
        <taxon>Eukaryota</taxon>
        <taxon>Metazoa</taxon>
        <taxon>Chordata</taxon>
        <taxon>Craniata</taxon>
        <taxon>Vertebrata</taxon>
        <taxon>Euteleostomi</taxon>
        <taxon>Actinopterygii</taxon>
        <taxon>Neopterygii</taxon>
        <taxon>Teleostei</taxon>
        <taxon>Ostariophysi</taxon>
        <taxon>Cypriniformes</taxon>
        <taxon>Cyprinidae</taxon>
        <taxon>Labeoninae</taxon>
        <taxon>Labeonini</taxon>
        <taxon>Cirrhinus</taxon>
    </lineage>
</organism>